<dbReference type="EMBL" id="JACHXF010000001">
    <property type="protein sequence ID" value="MBB3093427.1"/>
    <property type="molecule type" value="Genomic_DNA"/>
</dbReference>
<dbReference type="PROSITE" id="PS50005">
    <property type="entry name" value="TPR"/>
    <property type="match status" value="1"/>
</dbReference>
<feature type="repeat" description="TPR" evidence="5">
    <location>
        <begin position="877"/>
        <end position="910"/>
    </location>
</feature>
<reference evidence="9 10" key="1">
    <citation type="submission" date="2020-08" db="EMBL/GenBank/DDBJ databases">
        <title>Genomic Encyclopedia of Type Strains, Phase III (KMG-III): the genomes of soil and plant-associated and newly described type strains.</title>
        <authorList>
            <person name="Whitman W."/>
        </authorList>
    </citation>
    <scope>NUCLEOTIDE SEQUENCE [LARGE SCALE GENOMIC DNA]</scope>
    <source>
        <strain evidence="9 10">CECT 3287</strain>
    </source>
</reference>
<feature type="compositionally biased region" description="Pro residues" evidence="7">
    <location>
        <begin position="285"/>
        <end position="295"/>
    </location>
</feature>
<dbReference type="PRINTS" id="PR00364">
    <property type="entry name" value="DISEASERSIST"/>
</dbReference>
<dbReference type="InterPro" id="IPR005158">
    <property type="entry name" value="BTAD"/>
</dbReference>
<dbReference type="InterPro" id="IPR002182">
    <property type="entry name" value="NB-ARC"/>
</dbReference>
<comment type="caution">
    <text evidence="9">The sequence shown here is derived from an EMBL/GenBank/DDBJ whole genome shotgun (WGS) entry which is preliminary data.</text>
</comment>
<dbReference type="Pfam" id="PF00486">
    <property type="entry name" value="Trans_reg_C"/>
    <property type="match status" value="1"/>
</dbReference>
<evidence type="ECO:0000256" key="5">
    <source>
        <dbReference type="PROSITE-ProRule" id="PRU00339"/>
    </source>
</evidence>
<dbReference type="PANTHER" id="PTHR35807:SF1">
    <property type="entry name" value="TRANSCRIPTIONAL REGULATOR REDD"/>
    <property type="match status" value="1"/>
</dbReference>
<dbReference type="GO" id="GO:0000160">
    <property type="term" value="P:phosphorelay signal transduction system"/>
    <property type="evidence" value="ECO:0007669"/>
    <property type="project" value="InterPro"/>
</dbReference>
<dbReference type="GO" id="GO:0003677">
    <property type="term" value="F:DNA binding"/>
    <property type="evidence" value="ECO:0007669"/>
    <property type="project" value="UniProtKB-UniRule"/>
</dbReference>
<dbReference type="Gene3D" id="3.40.50.300">
    <property type="entry name" value="P-loop containing nucleotide triphosphate hydrolases"/>
    <property type="match status" value="1"/>
</dbReference>
<dbReference type="Pfam" id="PF13424">
    <property type="entry name" value="TPR_12"/>
    <property type="match status" value="1"/>
</dbReference>
<dbReference type="PANTHER" id="PTHR35807">
    <property type="entry name" value="TRANSCRIPTIONAL REGULATOR REDD-RELATED"/>
    <property type="match status" value="1"/>
</dbReference>
<dbReference type="InterPro" id="IPR027417">
    <property type="entry name" value="P-loop_NTPase"/>
</dbReference>
<dbReference type="PROSITE" id="PS51755">
    <property type="entry name" value="OMPR_PHOB"/>
    <property type="match status" value="1"/>
</dbReference>
<evidence type="ECO:0000313" key="10">
    <source>
        <dbReference type="Proteomes" id="UP000590749"/>
    </source>
</evidence>
<keyword evidence="3 6" id="KW-0238">DNA-binding</keyword>
<dbReference type="InterPro" id="IPR016032">
    <property type="entry name" value="Sig_transdc_resp-reg_C-effctor"/>
</dbReference>
<dbReference type="InterPro" id="IPR019734">
    <property type="entry name" value="TPR_rpt"/>
</dbReference>
<accession>A0A7W5AC95</accession>
<evidence type="ECO:0000259" key="8">
    <source>
        <dbReference type="PROSITE" id="PS51755"/>
    </source>
</evidence>
<dbReference type="RefSeq" id="WP_183217032.1">
    <property type="nucleotide sequence ID" value="NZ_BMPW01000040.1"/>
</dbReference>
<dbReference type="Gene3D" id="1.25.40.10">
    <property type="entry name" value="Tetratricopeptide repeat domain"/>
    <property type="match status" value="2"/>
</dbReference>
<evidence type="ECO:0000256" key="7">
    <source>
        <dbReference type="SAM" id="MobiDB-lite"/>
    </source>
</evidence>
<keyword evidence="10" id="KW-1185">Reference proteome</keyword>
<dbReference type="InterPro" id="IPR001867">
    <property type="entry name" value="OmpR/PhoB-type_DNA-bd"/>
</dbReference>
<dbReference type="SUPFAM" id="SSF52540">
    <property type="entry name" value="P-loop containing nucleoside triphosphate hydrolases"/>
    <property type="match status" value="1"/>
</dbReference>
<dbReference type="SMART" id="SM01043">
    <property type="entry name" value="BTAD"/>
    <property type="match status" value="1"/>
</dbReference>
<gene>
    <name evidence="9" type="ORF">FHR83_001061</name>
</gene>
<dbReference type="Pfam" id="PF00931">
    <property type="entry name" value="NB-ARC"/>
    <property type="match status" value="1"/>
</dbReference>
<evidence type="ECO:0000256" key="3">
    <source>
        <dbReference type="ARBA" id="ARBA00023125"/>
    </source>
</evidence>
<dbReference type="Pfam" id="PF03704">
    <property type="entry name" value="BTAD"/>
    <property type="match status" value="1"/>
</dbReference>
<dbReference type="SUPFAM" id="SSF46894">
    <property type="entry name" value="C-terminal effector domain of the bipartite response regulators"/>
    <property type="match status" value="1"/>
</dbReference>
<dbReference type="SMART" id="SM00028">
    <property type="entry name" value="TPR"/>
    <property type="match status" value="5"/>
</dbReference>
<feature type="region of interest" description="Disordered" evidence="7">
    <location>
        <begin position="274"/>
        <end position="296"/>
    </location>
</feature>
<name>A0A7W5AC95_9ACTN</name>
<feature type="DNA-binding region" description="OmpR/PhoB-type" evidence="6">
    <location>
        <begin position="1"/>
        <end position="93"/>
    </location>
</feature>
<dbReference type="GO" id="GO:0043531">
    <property type="term" value="F:ADP binding"/>
    <property type="evidence" value="ECO:0007669"/>
    <property type="project" value="InterPro"/>
</dbReference>
<keyword evidence="2" id="KW-0805">Transcription regulation</keyword>
<protein>
    <submittedName>
        <fullName evidence="9">DNA-binding SARP family transcriptional activator/tetratricopeptide (TPR) repeat protein</fullName>
    </submittedName>
</protein>
<dbReference type="AlphaFoldDB" id="A0A7W5AC95"/>
<dbReference type="GO" id="GO:0006355">
    <property type="term" value="P:regulation of DNA-templated transcription"/>
    <property type="evidence" value="ECO:0007669"/>
    <property type="project" value="InterPro"/>
</dbReference>
<comment type="similarity">
    <text evidence="1">Belongs to the AfsR/DnrI/RedD regulatory family.</text>
</comment>
<evidence type="ECO:0000256" key="6">
    <source>
        <dbReference type="PROSITE-ProRule" id="PRU01091"/>
    </source>
</evidence>
<dbReference type="SUPFAM" id="SSF48452">
    <property type="entry name" value="TPR-like"/>
    <property type="match status" value="3"/>
</dbReference>
<evidence type="ECO:0000256" key="1">
    <source>
        <dbReference type="ARBA" id="ARBA00005820"/>
    </source>
</evidence>
<dbReference type="SMART" id="SM00862">
    <property type="entry name" value="Trans_reg_C"/>
    <property type="match status" value="1"/>
</dbReference>
<evidence type="ECO:0000313" key="9">
    <source>
        <dbReference type="EMBL" id="MBB3093427.1"/>
    </source>
</evidence>
<dbReference type="InterPro" id="IPR011990">
    <property type="entry name" value="TPR-like_helical_dom_sf"/>
</dbReference>
<keyword evidence="4" id="KW-0804">Transcription</keyword>
<keyword evidence="5" id="KW-0802">TPR repeat</keyword>
<proteinExistence type="inferred from homology"/>
<dbReference type="CDD" id="cd15831">
    <property type="entry name" value="BTAD"/>
    <property type="match status" value="1"/>
</dbReference>
<sequence length="1013" mass="111318">MEFHVLGPLEAVVDGQRLDIGGNRQQIVLASLVLEAGTVISIDRLMKAVYGEGLPSSARVQVQICVSALRRLLGSYGHPKAIATRNQGYVLVPTGIDIDLHRYERLVQEARTAGNAGRREESTARYREALGLWRGPALDGLDSEPLRMVADRFAERRLTVNEDCIEYDLELGRHREVIPELVGLVGAYPLRERLRGQLMLALYRSGRQAEALDAYRAARRTLIDELGLEPSEWLQQLERSILTSDADLSAPETVTVAAPIPVPGPDVPSLGIVSGEPEPIRAPADPAPPARPGQPVPSMLPTDIADFTGRSRQIDAIQLQLAMAAANTDQLAVPIIVVAGKPGIGKTALGVHVSHRLAPRYPDGQLFADLHGRSSDRVSPMQILERFLRTLGVAGTSIPDGLEERAEMYRGLLSDRRMLVVLDNVGSEAQVLPLLPGDPRTAVLITTRSRLGALPGAVHVDIDVLDPPQCLDLLSRIAGDDRVRAERTATDELIELCGRLPLALRIAGARLSARPHWTVEDLVDRLENESRRLDELNHGAMGVRVSISITYDNISEPARRLFRLLAVVDCPDFSAWVCAALLDEALPDAHDLLDELVDAQLVETVGTEHSRHRQYRMHDLIRVFARERLAADEPLTERTAALRRAFGGMLFLAEEAHRKYYGEGNLALHSRAARWRLPQRATDRIIGDPLDWFERERQCIVAAIHQAAKVGAADYSWDLTITSVTLFESRNYLDDWRETNEVALAAAQQAGDRFGQAVIRYSMGCLGVIESRLTDARRYLDDAVARFEALDEEHGAAVANRHLAYLERMEGEFAEAYRRYEQALTVLRRVGDLTAAAHVLQNMAQVELDRGEPAKATALLVESLDVSRRAGSRRIEAQAMYRLGQAHLQAGDVHEAVVVFNDVLAVTREVGDVIGESYVLLGLGTAHLAGGDHAAARAALSASRERAATSGKLILEARIEFRLGELELASGSRETAIVHLERARGMFHELRALVLEESVSTVLARAVGRCSIS</sequence>
<organism evidence="9 10">
    <name type="scientific">Actinoplanes campanulatus</name>
    <dbReference type="NCBI Taxonomy" id="113559"/>
    <lineage>
        <taxon>Bacteria</taxon>
        <taxon>Bacillati</taxon>
        <taxon>Actinomycetota</taxon>
        <taxon>Actinomycetes</taxon>
        <taxon>Micromonosporales</taxon>
        <taxon>Micromonosporaceae</taxon>
        <taxon>Actinoplanes</taxon>
    </lineage>
</organism>
<dbReference type="InterPro" id="IPR051677">
    <property type="entry name" value="AfsR-DnrI-RedD_regulator"/>
</dbReference>
<feature type="domain" description="OmpR/PhoB-type" evidence="8">
    <location>
        <begin position="1"/>
        <end position="93"/>
    </location>
</feature>
<dbReference type="Proteomes" id="UP000590749">
    <property type="component" value="Unassembled WGS sequence"/>
</dbReference>
<evidence type="ECO:0000256" key="4">
    <source>
        <dbReference type="ARBA" id="ARBA00023163"/>
    </source>
</evidence>
<dbReference type="InterPro" id="IPR036388">
    <property type="entry name" value="WH-like_DNA-bd_sf"/>
</dbReference>
<evidence type="ECO:0000256" key="2">
    <source>
        <dbReference type="ARBA" id="ARBA00023015"/>
    </source>
</evidence>
<dbReference type="Gene3D" id="1.10.10.10">
    <property type="entry name" value="Winged helix-like DNA-binding domain superfamily/Winged helix DNA-binding domain"/>
    <property type="match status" value="2"/>
</dbReference>